<dbReference type="Proteomes" id="UP000298355">
    <property type="component" value="Unassembled WGS sequence"/>
</dbReference>
<accession>A0ABY2J9A5</accession>
<evidence type="ECO:0000313" key="2">
    <source>
        <dbReference type="EMBL" id="TFD00396.1"/>
    </source>
</evidence>
<sequence length="129" mass="13864">MARAKTRGPQLDRIVLDGLTDADGSDLRAGDSREAERFTELDLSGRNVTGIGFQECELHGVSFSDTQLSLPVPILAAHLGILVTWVLRARARGISLRANSTPGPGLRFGGPTSTGSRRRMPSVRGSRPR</sequence>
<organism evidence="2 3">
    <name type="scientific">Cryobacterium breve</name>
    <dbReference type="NCBI Taxonomy" id="1259258"/>
    <lineage>
        <taxon>Bacteria</taxon>
        <taxon>Bacillati</taxon>
        <taxon>Actinomycetota</taxon>
        <taxon>Actinomycetes</taxon>
        <taxon>Micrococcales</taxon>
        <taxon>Microbacteriaceae</taxon>
        <taxon>Cryobacterium</taxon>
    </lineage>
</organism>
<evidence type="ECO:0000313" key="3">
    <source>
        <dbReference type="Proteomes" id="UP000298355"/>
    </source>
</evidence>
<proteinExistence type="predicted"/>
<feature type="compositionally biased region" description="Basic residues" evidence="1">
    <location>
        <begin position="116"/>
        <end position="129"/>
    </location>
</feature>
<dbReference type="RefSeq" id="WP_134362556.1">
    <property type="nucleotide sequence ID" value="NZ_SOGJ01000011.1"/>
</dbReference>
<evidence type="ECO:0008006" key="4">
    <source>
        <dbReference type="Google" id="ProtNLM"/>
    </source>
</evidence>
<dbReference type="EMBL" id="SOGJ01000011">
    <property type="protein sequence ID" value="TFD00396.1"/>
    <property type="molecule type" value="Genomic_DNA"/>
</dbReference>
<comment type="caution">
    <text evidence="2">The sequence shown here is derived from an EMBL/GenBank/DDBJ whole genome shotgun (WGS) entry which is preliminary data.</text>
</comment>
<name>A0ABY2J9A5_9MICO</name>
<gene>
    <name evidence="2" type="ORF">E3O65_04720</name>
</gene>
<protein>
    <recommendedName>
        <fullName evidence="4">Pentapeptide repeat-containing protein</fullName>
    </recommendedName>
</protein>
<reference evidence="2 3" key="1">
    <citation type="submission" date="2019-03" db="EMBL/GenBank/DDBJ databases">
        <title>Genomics of glacier-inhabiting Cryobacterium strains.</title>
        <authorList>
            <person name="Liu Q."/>
            <person name="Xin Y.-H."/>
        </authorList>
    </citation>
    <scope>NUCLEOTIDE SEQUENCE [LARGE SCALE GENOMIC DNA]</scope>
    <source>
        <strain evidence="2 3">TMT4-23</strain>
    </source>
</reference>
<evidence type="ECO:0000256" key="1">
    <source>
        <dbReference type="SAM" id="MobiDB-lite"/>
    </source>
</evidence>
<keyword evidence="3" id="KW-1185">Reference proteome</keyword>
<feature type="region of interest" description="Disordered" evidence="1">
    <location>
        <begin position="96"/>
        <end position="129"/>
    </location>
</feature>